<evidence type="ECO:0000256" key="1">
    <source>
        <dbReference type="SAM" id="Phobius"/>
    </source>
</evidence>
<dbReference type="InterPro" id="IPR005081">
    <property type="entry name" value="SpoIIGA"/>
</dbReference>
<keyword evidence="1" id="KW-0472">Membrane</keyword>
<feature type="transmembrane region" description="Helical" evidence="1">
    <location>
        <begin position="6"/>
        <end position="24"/>
    </location>
</feature>
<proteinExistence type="predicted"/>
<name>A0ABS7L4D0_9FIRM</name>
<keyword evidence="1" id="KW-1133">Transmembrane helix</keyword>
<keyword evidence="1" id="KW-0812">Transmembrane</keyword>
<evidence type="ECO:0000313" key="3">
    <source>
        <dbReference type="Proteomes" id="UP000779049"/>
    </source>
</evidence>
<sequence>MYYEVYIDLLFLINFMMDYLLLLAVRKIAVFDSPRVRILPGALVGAFLTCLTVAVPLPAVVKMVCFHLLINSAMILTGLRIRSLRQFVRVYLMLYAGGFLLGGIFGFFRQYIRTGSLFFLFAVISYELLGIIWKLMRHMQRMGTYTCRIQLRIGDKMTEITGLFDTGNNLEDPQTGNPVCVVEKEAVKDLLTEKGERPVRYICCRSIGDENGLLPLVKFDSLHISGEEDRTIEDVWIGISDTKISANGIYKMILNPDILVGGVK</sequence>
<feature type="transmembrane region" description="Helical" evidence="1">
    <location>
        <begin position="91"/>
        <end position="112"/>
    </location>
</feature>
<dbReference type="EMBL" id="VIRV01000001">
    <property type="protein sequence ID" value="MBY0757803.1"/>
    <property type="molecule type" value="Genomic_DNA"/>
</dbReference>
<dbReference type="Proteomes" id="UP000779049">
    <property type="component" value="Unassembled WGS sequence"/>
</dbReference>
<organism evidence="2 3">
    <name type="scientific">Sellimonas caecigallum</name>
    <dbReference type="NCBI Taxonomy" id="2592333"/>
    <lineage>
        <taxon>Bacteria</taxon>
        <taxon>Bacillati</taxon>
        <taxon>Bacillota</taxon>
        <taxon>Clostridia</taxon>
        <taxon>Lachnospirales</taxon>
        <taxon>Lachnospiraceae</taxon>
        <taxon>Sellimonas</taxon>
    </lineage>
</organism>
<reference evidence="2 3" key="1">
    <citation type="journal article" date="2020" name="New Microbes New Infect">
        <title>Sellimonas caecigallum sp. nov., description and genome sequence of a new member of the Sellimonas genus isolated from the cecum of feral chicken.</title>
        <authorList>
            <person name="Wongkuna S."/>
            <person name="Ghimire S."/>
            <person name="Antony L."/>
            <person name="Chankhamhaengdecha S."/>
            <person name="Janvilisri T."/>
            <person name="Scaria J."/>
        </authorList>
    </citation>
    <scope>NUCLEOTIDE SEQUENCE [LARGE SCALE GENOMIC DNA]</scope>
    <source>
        <strain evidence="2 3">SW451</strain>
    </source>
</reference>
<dbReference type="Pfam" id="PF03419">
    <property type="entry name" value="Peptidase_U4"/>
    <property type="match status" value="1"/>
</dbReference>
<comment type="caution">
    <text evidence="2">The sequence shown here is derived from an EMBL/GenBank/DDBJ whole genome shotgun (WGS) entry which is preliminary data.</text>
</comment>
<feature type="transmembrane region" description="Helical" evidence="1">
    <location>
        <begin position="118"/>
        <end position="136"/>
    </location>
</feature>
<accession>A0ABS7L4D0</accession>
<dbReference type="RefSeq" id="WP_087200189.1">
    <property type="nucleotide sequence ID" value="NZ_CP173660.1"/>
</dbReference>
<keyword evidence="3" id="KW-1185">Reference proteome</keyword>
<feature type="transmembrane region" description="Helical" evidence="1">
    <location>
        <begin position="36"/>
        <end position="54"/>
    </location>
</feature>
<evidence type="ECO:0000313" key="2">
    <source>
        <dbReference type="EMBL" id="MBY0757803.1"/>
    </source>
</evidence>
<gene>
    <name evidence="2" type="ORF">FLB61_01585</name>
</gene>
<protein>
    <submittedName>
        <fullName evidence="2">Sporulation factor SpoIIGA</fullName>
    </submittedName>
</protein>